<proteinExistence type="predicted"/>
<evidence type="ECO:0000313" key="2">
    <source>
        <dbReference type="EMBL" id="KAJ0972705.1"/>
    </source>
</evidence>
<dbReference type="Proteomes" id="UP001085076">
    <property type="component" value="Miscellaneous, Linkage group lg05"/>
</dbReference>
<comment type="caution">
    <text evidence="2">The sequence shown here is derived from an EMBL/GenBank/DDBJ whole genome shotgun (WGS) entry which is preliminary data.</text>
</comment>
<sequence>MYLSDVEEGGETVFPSAKNRAGLRHFLDSFAGTKRSSSSGNLSSSTLQQESSFGQTINDNKSEAKLKAELKSGVDISHTTEARIVYVPFNCFLLMPVDDKLPILLREDLESAFDDLDNIISSLNVTNS</sequence>
<reference evidence="2" key="1">
    <citation type="submission" date="2021-03" db="EMBL/GenBank/DDBJ databases">
        <authorList>
            <person name="Li Z."/>
            <person name="Yang C."/>
        </authorList>
    </citation>
    <scope>NUCLEOTIDE SEQUENCE</scope>
    <source>
        <strain evidence="2">Dzin_1.0</strain>
        <tissue evidence="2">Leaf</tissue>
    </source>
</reference>
<accession>A0A9D5HDW2</accession>
<reference evidence="2" key="2">
    <citation type="journal article" date="2022" name="Hortic Res">
        <title>The genome of Dioscorea zingiberensis sheds light on the biosynthesis, origin and evolution of the medicinally important diosgenin saponins.</title>
        <authorList>
            <person name="Li Y."/>
            <person name="Tan C."/>
            <person name="Li Z."/>
            <person name="Guo J."/>
            <person name="Li S."/>
            <person name="Chen X."/>
            <person name="Wang C."/>
            <person name="Dai X."/>
            <person name="Yang H."/>
            <person name="Song W."/>
            <person name="Hou L."/>
            <person name="Xu J."/>
            <person name="Tong Z."/>
            <person name="Xu A."/>
            <person name="Yuan X."/>
            <person name="Wang W."/>
            <person name="Yang Q."/>
            <person name="Chen L."/>
            <person name="Sun Z."/>
            <person name="Wang K."/>
            <person name="Pan B."/>
            <person name="Chen J."/>
            <person name="Bao Y."/>
            <person name="Liu F."/>
            <person name="Qi X."/>
            <person name="Gang D.R."/>
            <person name="Wen J."/>
            <person name="Li J."/>
        </authorList>
    </citation>
    <scope>NUCLEOTIDE SEQUENCE</scope>
    <source>
        <strain evidence="2">Dzin_1.0</strain>
    </source>
</reference>
<organism evidence="2 3">
    <name type="scientific">Dioscorea zingiberensis</name>
    <dbReference type="NCBI Taxonomy" id="325984"/>
    <lineage>
        <taxon>Eukaryota</taxon>
        <taxon>Viridiplantae</taxon>
        <taxon>Streptophyta</taxon>
        <taxon>Embryophyta</taxon>
        <taxon>Tracheophyta</taxon>
        <taxon>Spermatophyta</taxon>
        <taxon>Magnoliopsida</taxon>
        <taxon>Liliopsida</taxon>
        <taxon>Dioscoreales</taxon>
        <taxon>Dioscoreaceae</taxon>
        <taxon>Dioscorea</taxon>
    </lineage>
</organism>
<protein>
    <submittedName>
        <fullName evidence="2">Uncharacterized protein</fullName>
    </submittedName>
</protein>
<dbReference type="AlphaFoldDB" id="A0A9D5HDW2"/>
<feature type="compositionally biased region" description="Polar residues" evidence="1">
    <location>
        <begin position="46"/>
        <end position="56"/>
    </location>
</feature>
<evidence type="ECO:0000313" key="3">
    <source>
        <dbReference type="Proteomes" id="UP001085076"/>
    </source>
</evidence>
<gene>
    <name evidence="2" type="ORF">J5N97_020664</name>
</gene>
<name>A0A9D5HDW2_9LILI</name>
<feature type="region of interest" description="Disordered" evidence="1">
    <location>
        <begin position="32"/>
        <end position="56"/>
    </location>
</feature>
<evidence type="ECO:0000256" key="1">
    <source>
        <dbReference type="SAM" id="MobiDB-lite"/>
    </source>
</evidence>
<dbReference type="OrthoDB" id="1736771at2759"/>
<feature type="compositionally biased region" description="Low complexity" evidence="1">
    <location>
        <begin position="36"/>
        <end position="45"/>
    </location>
</feature>
<keyword evidence="3" id="KW-1185">Reference proteome</keyword>
<dbReference type="EMBL" id="JAGGNH010000005">
    <property type="protein sequence ID" value="KAJ0972705.1"/>
    <property type="molecule type" value="Genomic_DNA"/>
</dbReference>